<organism evidence="1 2">
    <name type="scientific">Cohnella abietis</name>
    <dbReference type="NCBI Taxonomy" id="2507935"/>
    <lineage>
        <taxon>Bacteria</taxon>
        <taxon>Bacillati</taxon>
        <taxon>Bacillota</taxon>
        <taxon>Bacilli</taxon>
        <taxon>Bacillales</taxon>
        <taxon>Paenibacillaceae</taxon>
        <taxon>Cohnella</taxon>
    </lineage>
</organism>
<dbReference type="OrthoDB" id="2603242at2"/>
<accession>A0A3T1D866</accession>
<evidence type="ECO:0000313" key="1">
    <source>
        <dbReference type="EMBL" id="BBI34264.1"/>
    </source>
</evidence>
<dbReference type="KEGG" id="cohn:KCTCHS21_36630"/>
<gene>
    <name evidence="1" type="ORF">KCTCHS21_36630</name>
</gene>
<dbReference type="RefSeq" id="WP_130611310.1">
    <property type="nucleotide sequence ID" value="NZ_AP019400.1"/>
</dbReference>
<evidence type="ECO:0008006" key="3">
    <source>
        <dbReference type="Google" id="ProtNLM"/>
    </source>
</evidence>
<keyword evidence="2" id="KW-1185">Reference proteome</keyword>
<dbReference type="Proteomes" id="UP000289856">
    <property type="component" value="Chromosome"/>
</dbReference>
<dbReference type="EMBL" id="AP019400">
    <property type="protein sequence ID" value="BBI34264.1"/>
    <property type="molecule type" value="Genomic_DNA"/>
</dbReference>
<protein>
    <recommendedName>
        <fullName evidence="3">DUF4265 domain-containing protein</fullName>
    </recommendedName>
</protein>
<name>A0A3T1D866_9BACL</name>
<evidence type="ECO:0000313" key="2">
    <source>
        <dbReference type="Proteomes" id="UP000289856"/>
    </source>
</evidence>
<reference evidence="1 2" key="1">
    <citation type="submission" date="2019-01" db="EMBL/GenBank/DDBJ databases">
        <title>Complete genome sequence of Cohnella hallensis HS21 isolated from Korean fir (Abies koreana) rhizospheric soil.</title>
        <authorList>
            <person name="Jiang L."/>
            <person name="Kang S.W."/>
            <person name="Kim S."/>
            <person name="Jung J."/>
            <person name="Kim C.Y."/>
            <person name="Kim D.H."/>
            <person name="Kim S.W."/>
            <person name="Lee J."/>
        </authorList>
    </citation>
    <scope>NUCLEOTIDE SEQUENCE [LARGE SCALE GENOMIC DNA]</scope>
    <source>
        <strain evidence="1 2">HS21</strain>
    </source>
</reference>
<dbReference type="AlphaFoldDB" id="A0A3T1D866"/>
<dbReference type="Pfam" id="PF14085">
    <property type="entry name" value="DUF4265"/>
    <property type="match status" value="1"/>
</dbReference>
<sequence length="134" mass="15554">MKGPIRNIQQLPIRFTEDSREIEVIDVIQVGDSLYRIEENPIFTELVAFGDTILVREEPDTYVYLETVRTSDYNRFSWLLSKEATDSQQLDAVKSRITALHGRWEHVFGGVFIVNIPKDAPYEIHDEMNRIIGL</sequence>
<dbReference type="InterPro" id="IPR025361">
    <property type="entry name" value="DUF4265"/>
</dbReference>
<proteinExistence type="predicted"/>